<protein>
    <submittedName>
        <fullName evidence="1">Uncharacterized protein</fullName>
    </submittedName>
</protein>
<sequence length="208" mass="24575">MGPRKEDLVEIITGYMTNESHNMAQTQHNNMRMVDVLQMFPKYPPNIEEVLETYSFRILTWPIKTNIELHKQGYDTRQKRRQYRADVCEQRVMLVTRKHLEKYRGRTQMGERTRVSSEENLEEMTIAKPFFITQIMEADPDSYKPVFVTIVDPDGRFDNAMTEEEQKMMSEEDNGEDDLTPDDEVTAYIQHLRRPIEDDEGTLMVEAD</sequence>
<evidence type="ECO:0000313" key="1">
    <source>
        <dbReference type="EMBL" id="KAK7686028.1"/>
    </source>
</evidence>
<comment type="caution">
    <text evidence="1">The sequence shown here is derived from an EMBL/GenBank/DDBJ whole genome shotgun (WGS) entry which is preliminary data.</text>
</comment>
<name>A0AAW0G7Q2_9APHY</name>
<dbReference type="Proteomes" id="UP001385951">
    <property type="component" value="Unassembled WGS sequence"/>
</dbReference>
<reference evidence="1 2" key="1">
    <citation type="submission" date="2022-09" db="EMBL/GenBank/DDBJ databases">
        <authorList>
            <person name="Palmer J.M."/>
        </authorList>
    </citation>
    <scope>NUCLEOTIDE SEQUENCE [LARGE SCALE GENOMIC DNA]</scope>
    <source>
        <strain evidence="1 2">DSM 7382</strain>
    </source>
</reference>
<dbReference type="AlphaFoldDB" id="A0AAW0G7Q2"/>
<keyword evidence="2" id="KW-1185">Reference proteome</keyword>
<gene>
    <name evidence="1" type="ORF">QCA50_010839</name>
</gene>
<proteinExistence type="predicted"/>
<evidence type="ECO:0000313" key="2">
    <source>
        <dbReference type="Proteomes" id="UP001385951"/>
    </source>
</evidence>
<organism evidence="1 2">
    <name type="scientific">Cerrena zonata</name>
    <dbReference type="NCBI Taxonomy" id="2478898"/>
    <lineage>
        <taxon>Eukaryota</taxon>
        <taxon>Fungi</taxon>
        <taxon>Dikarya</taxon>
        <taxon>Basidiomycota</taxon>
        <taxon>Agaricomycotina</taxon>
        <taxon>Agaricomycetes</taxon>
        <taxon>Polyporales</taxon>
        <taxon>Cerrenaceae</taxon>
        <taxon>Cerrena</taxon>
    </lineage>
</organism>
<accession>A0AAW0G7Q2</accession>
<dbReference type="EMBL" id="JASBNA010000018">
    <property type="protein sequence ID" value="KAK7686028.1"/>
    <property type="molecule type" value="Genomic_DNA"/>
</dbReference>